<dbReference type="NCBIfam" id="NF006452">
    <property type="entry name" value="PRK08788.1"/>
    <property type="match status" value="1"/>
</dbReference>
<evidence type="ECO:0000313" key="2">
    <source>
        <dbReference type="Proteomes" id="UP001301140"/>
    </source>
</evidence>
<dbReference type="Proteomes" id="UP001301140">
    <property type="component" value="Unassembled WGS sequence"/>
</dbReference>
<dbReference type="InterPro" id="IPR001753">
    <property type="entry name" value="Enoyl-CoA_hydra/iso"/>
</dbReference>
<protein>
    <submittedName>
        <fullName evidence="1">Crotonase/enoyl-CoA hydratase family protein</fullName>
    </submittedName>
</protein>
<dbReference type="PANTHER" id="PTHR11941:SF54">
    <property type="entry name" value="ENOYL-COA HYDRATASE, MITOCHONDRIAL"/>
    <property type="match status" value="1"/>
</dbReference>
<keyword evidence="2" id="KW-1185">Reference proteome</keyword>
<dbReference type="GO" id="GO:0003824">
    <property type="term" value="F:catalytic activity"/>
    <property type="evidence" value="ECO:0007669"/>
    <property type="project" value="UniProtKB-ARBA"/>
</dbReference>
<evidence type="ECO:0000313" key="1">
    <source>
        <dbReference type="EMBL" id="MDF1585816.1"/>
    </source>
</evidence>
<reference evidence="1 2" key="1">
    <citation type="submission" date="2023-03" db="EMBL/GenBank/DDBJ databases">
        <title>YIM 152171 draft genome.</title>
        <authorList>
            <person name="Yang Z."/>
        </authorList>
    </citation>
    <scope>NUCLEOTIDE SEQUENCE [LARGE SCALE GENOMIC DNA]</scope>
    <source>
        <strain evidence="1 2">YIM 152171</strain>
    </source>
</reference>
<dbReference type="SUPFAM" id="SSF52096">
    <property type="entry name" value="ClpP/crotonase"/>
    <property type="match status" value="1"/>
</dbReference>
<accession>A0AAP3UZ10</accession>
<sequence length="317" mass="35675">MMAVSTRDLHALLGRTDNDNWMRPATVAEVLPFAPRQRGLDLDFPNLAVNFERDTGILWARMKHRERACYTPELMRDMREFQLHLRDSFAGVPAAEIPVRWLVWASGAPKAWSLGGDLTNFTRMIREKDDAALRAYAHLAIDILYDNYVGSELPVLTVALIQGDAVGGGFEAMLTDDIVVAERGAKFGLPEILFNLFPGMGAYSFLRRKVGITTARKLIEDGLSRSADEMKELGLVDVVCEPGQGEAALRGFIEENGGRFQTLRTLQQVRNRVDPVTHRELADVVDMWTDLAMQLTETDLRRMDCLARVQQRKRVGE</sequence>
<comment type="caution">
    <text evidence="1">The sequence shown here is derived from an EMBL/GenBank/DDBJ whole genome shotgun (WGS) entry which is preliminary data.</text>
</comment>
<dbReference type="CDD" id="cd06558">
    <property type="entry name" value="crotonase-like"/>
    <property type="match status" value="1"/>
</dbReference>
<dbReference type="Gene3D" id="6.20.390.30">
    <property type="match status" value="1"/>
</dbReference>
<dbReference type="EMBL" id="JARGEQ010000047">
    <property type="protein sequence ID" value="MDF1585816.1"/>
    <property type="molecule type" value="Genomic_DNA"/>
</dbReference>
<gene>
    <name evidence="1" type="ORF">PZ740_05395</name>
</gene>
<proteinExistence type="predicted"/>
<organism evidence="1 2">
    <name type="scientific">Marinimicrococcus flavescens</name>
    <dbReference type="NCBI Taxonomy" id="3031815"/>
    <lineage>
        <taxon>Bacteria</taxon>
        <taxon>Pseudomonadati</taxon>
        <taxon>Pseudomonadota</taxon>
        <taxon>Alphaproteobacteria</taxon>
        <taxon>Geminicoccales</taxon>
        <taxon>Geminicoccaceae</taxon>
        <taxon>Marinimicrococcus</taxon>
    </lineage>
</organism>
<dbReference type="RefSeq" id="WP_327788236.1">
    <property type="nucleotide sequence ID" value="NZ_JARGEQ010000047.1"/>
</dbReference>
<dbReference type="Pfam" id="PF00378">
    <property type="entry name" value="ECH_1"/>
    <property type="match status" value="1"/>
</dbReference>
<name>A0AAP3UZ10_9PROT</name>
<dbReference type="InterPro" id="IPR029045">
    <property type="entry name" value="ClpP/crotonase-like_dom_sf"/>
</dbReference>
<dbReference type="AlphaFoldDB" id="A0AAP3UZ10"/>
<dbReference type="GO" id="GO:0006635">
    <property type="term" value="P:fatty acid beta-oxidation"/>
    <property type="evidence" value="ECO:0007669"/>
    <property type="project" value="TreeGrafter"/>
</dbReference>
<dbReference type="PANTHER" id="PTHR11941">
    <property type="entry name" value="ENOYL-COA HYDRATASE-RELATED"/>
    <property type="match status" value="1"/>
</dbReference>
<dbReference type="Gene3D" id="3.90.226.10">
    <property type="entry name" value="2-enoyl-CoA Hydratase, Chain A, domain 1"/>
    <property type="match status" value="1"/>
</dbReference>